<gene>
    <name evidence="1" type="ORF">K3G42_011148</name>
</gene>
<accession>A0ACB8EYH9</accession>
<reference evidence="1" key="1">
    <citation type="submission" date="2021-08" db="EMBL/GenBank/DDBJ databases">
        <title>The first chromosome-level gecko genome reveals the dynamic sex chromosomes of Neotropical dwarf geckos (Sphaerodactylidae: Sphaerodactylus).</title>
        <authorList>
            <person name="Pinto B.J."/>
            <person name="Keating S.E."/>
            <person name="Gamble T."/>
        </authorList>
    </citation>
    <scope>NUCLEOTIDE SEQUENCE</scope>
    <source>
        <strain evidence="1">TG3544</strain>
    </source>
</reference>
<keyword evidence="2" id="KW-1185">Reference proteome</keyword>
<sequence>MDRSAQARIAQQTALLRLRHGGHAGALMLFTSRNCCAVGVSVLSQQKGRGVGEGLNQDLLHKVRLRGSRGETFSLTRRDGGGLVISGLEMRDPVLYSGSSA</sequence>
<dbReference type="Proteomes" id="UP000827872">
    <property type="component" value="Linkage Group LG12"/>
</dbReference>
<evidence type="ECO:0000313" key="1">
    <source>
        <dbReference type="EMBL" id="KAH7997981.1"/>
    </source>
</evidence>
<evidence type="ECO:0000313" key="2">
    <source>
        <dbReference type="Proteomes" id="UP000827872"/>
    </source>
</evidence>
<protein>
    <submittedName>
        <fullName evidence="1">Uncharacterized protein</fullName>
    </submittedName>
</protein>
<name>A0ACB8EYH9_9SAUR</name>
<comment type="caution">
    <text evidence="1">The sequence shown here is derived from an EMBL/GenBank/DDBJ whole genome shotgun (WGS) entry which is preliminary data.</text>
</comment>
<proteinExistence type="predicted"/>
<organism evidence="1 2">
    <name type="scientific">Sphaerodactylus townsendi</name>
    <dbReference type="NCBI Taxonomy" id="933632"/>
    <lineage>
        <taxon>Eukaryota</taxon>
        <taxon>Metazoa</taxon>
        <taxon>Chordata</taxon>
        <taxon>Craniata</taxon>
        <taxon>Vertebrata</taxon>
        <taxon>Euteleostomi</taxon>
        <taxon>Lepidosauria</taxon>
        <taxon>Squamata</taxon>
        <taxon>Bifurcata</taxon>
        <taxon>Gekkota</taxon>
        <taxon>Sphaerodactylidae</taxon>
        <taxon>Sphaerodactylus</taxon>
    </lineage>
</organism>
<dbReference type="EMBL" id="CM037625">
    <property type="protein sequence ID" value="KAH7997981.1"/>
    <property type="molecule type" value="Genomic_DNA"/>
</dbReference>